<dbReference type="SUPFAM" id="SSF48371">
    <property type="entry name" value="ARM repeat"/>
    <property type="match status" value="1"/>
</dbReference>
<dbReference type="Pfam" id="PF06025">
    <property type="entry name" value="DUF913"/>
    <property type="match status" value="1"/>
</dbReference>
<sequence length="916" mass="101076">MKIDRKKTVNRCGYDQNECMLLAKHLSVCPDEQLISELKRIKVWNYGKCELGLWADVLDRLDAILENAVTKVGKWMLRLDAPGNSSLVEDVVTILEFTGHLIEHSIYRYLYGSWTHILALFGSSNLDVLLAVLGLSYNFRSEQPSGPSSVSQHPSSSEHLGSLNSGGTIVLQALHRRNQIPSEIMEELLAVHPVPASQQMALFSRVRLATYFADPTQRHKCIRARLQALSILSYTFEVDERHLYPSLIDELVEVLGLSDDQYMGIKACALRTMTAIVNSHRLGINWGSLVGSTGLSSYHGILPNLTRKWIHGLVDGSIKAPAGSTNQHFTTALLSFLYHLACYEENVGNTQNTTLSSSGVLDTMTQLISWHTPHNDYLSYVTRAVRVTDQILLSISSSRQHVVSILVDRLNYEVEVVLQSSTSSNKSSVSDCEQTLNTQRSGLMKSILNLLKRLCLDAEWGDIVHSVMDGNLPSVLRQIFLNGSTHFTPHLSLFAMETITNYLYTYPSRISTMQDKNITSDILKALTEQPLPQNRDFLVQLPALLSTLALNSRGIEAILSSGVINRYLNTLVSPDYLTTMKTKRVREFISQIPYDMNCNSGQNLSNSLTASQMSNAIQELLRSHTELKPVVFKCVISCLRHVVSLGKTPATLPSESVSCNPAVFNILSRSTRNPNNFGLRSFAEVASEPPIHQTQDSSGSISQSITSAPLGLNNIQNAIGATEDDVVMSGGEDEDDDYNSDIDVNQDSQQAHNHAETVQAGTIVSGPSISMASLESSLECEKVPVTNDANTARTEASSVTPSVFLPDFMLNMCKFLEKLLPFGSHTTEAMCPQFVSQGGLQALCDLIRMPGLPYDFPVSATCASLCKIFEDLANSVNLTDVTKPLFQVRHLYIVTLLLLPSHLLLSTHLLGTYSYA</sequence>
<feature type="domain" description="DUF913" evidence="1">
    <location>
        <begin position="401"/>
        <end position="855"/>
    </location>
</feature>
<evidence type="ECO:0000313" key="2">
    <source>
        <dbReference type="EMBL" id="VDP63418.1"/>
    </source>
</evidence>
<protein>
    <recommendedName>
        <fullName evidence="1">DUF913 domain-containing protein</fullName>
    </recommendedName>
</protein>
<proteinExistence type="predicted"/>
<dbReference type="EMBL" id="UZAL01033447">
    <property type="protein sequence ID" value="VDP63418.1"/>
    <property type="molecule type" value="Genomic_DNA"/>
</dbReference>
<dbReference type="STRING" id="31246.A0A183PG99"/>
<evidence type="ECO:0000313" key="3">
    <source>
        <dbReference type="Proteomes" id="UP000269396"/>
    </source>
</evidence>
<gene>
    <name evidence="2" type="ORF">SMTD_LOCUS13385</name>
</gene>
<dbReference type="InterPro" id="IPR010314">
    <property type="entry name" value="E3_Ub_ligase_DUF913"/>
</dbReference>
<dbReference type="InterPro" id="IPR016024">
    <property type="entry name" value="ARM-type_fold"/>
</dbReference>
<organism evidence="2 3">
    <name type="scientific">Schistosoma mattheei</name>
    <dbReference type="NCBI Taxonomy" id="31246"/>
    <lineage>
        <taxon>Eukaryota</taxon>
        <taxon>Metazoa</taxon>
        <taxon>Spiralia</taxon>
        <taxon>Lophotrochozoa</taxon>
        <taxon>Platyhelminthes</taxon>
        <taxon>Trematoda</taxon>
        <taxon>Digenea</taxon>
        <taxon>Strigeidida</taxon>
        <taxon>Schistosomatoidea</taxon>
        <taxon>Schistosomatidae</taxon>
        <taxon>Schistosoma</taxon>
    </lineage>
</organism>
<reference evidence="2 3" key="1">
    <citation type="submission" date="2018-11" db="EMBL/GenBank/DDBJ databases">
        <authorList>
            <consortium name="Pathogen Informatics"/>
        </authorList>
    </citation>
    <scope>NUCLEOTIDE SEQUENCE [LARGE SCALE GENOMIC DNA]</scope>
    <source>
        <strain>Denwood</strain>
        <strain evidence="3">Zambia</strain>
    </source>
</reference>
<dbReference type="Proteomes" id="UP000269396">
    <property type="component" value="Unassembled WGS sequence"/>
</dbReference>
<accession>A0A183PG99</accession>
<name>A0A183PG99_9TREM</name>
<dbReference type="AlphaFoldDB" id="A0A183PG99"/>
<evidence type="ECO:0000259" key="1">
    <source>
        <dbReference type="Pfam" id="PF06025"/>
    </source>
</evidence>
<keyword evidence="3" id="KW-1185">Reference proteome</keyword>